<dbReference type="AlphaFoldDB" id="A0A917GHA5"/>
<name>A0A917GHA5_9FLAO</name>
<dbReference type="RefSeq" id="WP_188463838.1">
    <property type="nucleotide sequence ID" value="NZ_BMFQ01000002.1"/>
</dbReference>
<protein>
    <submittedName>
        <fullName evidence="1">Uncharacterized protein</fullName>
    </submittedName>
</protein>
<dbReference type="EMBL" id="BMFQ01000002">
    <property type="protein sequence ID" value="GGG46085.1"/>
    <property type="molecule type" value="Genomic_DNA"/>
</dbReference>
<sequence>MKIVKKDSLPIAIRMVLMVEQLSADFIEKFSGSGAEFIWSTNVILDNEVIIRYTVK</sequence>
<evidence type="ECO:0000313" key="1">
    <source>
        <dbReference type="EMBL" id="GGG46085.1"/>
    </source>
</evidence>
<comment type="caution">
    <text evidence="1">The sequence shown here is derived from an EMBL/GenBank/DDBJ whole genome shotgun (WGS) entry which is preliminary data.</text>
</comment>
<keyword evidence="2" id="KW-1185">Reference proteome</keyword>
<proteinExistence type="predicted"/>
<accession>A0A917GHA5</accession>
<organism evidence="1 2">
    <name type="scientific">Bizionia arctica</name>
    <dbReference type="NCBI Taxonomy" id="1495645"/>
    <lineage>
        <taxon>Bacteria</taxon>
        <taxon>Pseudomonadati</taxon>
        <taxon>Bacteroidota</taxon>
        <taxon>Flavobacteriia</taxon>
        <taxon>Flavobacteriales</taxon>
        <taxon>Flavobacteriaceae</taxon>
        <taxon>Bizionia</taxon>
    </lineage>
</organism>
<dbReference type="Proteomes" id="UP000625976">
    <property type="component" value="Unassembled WGS sequence"/>
</dbReference>
<evidence type="ECO:0000313" key="2">
    <source>
        <dbReference type="Proteomes" id="UP000625976"/>
    </source>
</evidence>
<reference evidence="1" key="1">
    <citation type="journal article" date="2014" name="Int. J. Syst. Evol. Microbiol.">
        <title>Complete genome sequence of Corynebacterium casei LMG S-19264T (=DSM 44701T), isolated from a smear-ripened cheese.</title>
        <authorList>
            <consortium name="US DOE Joint Genome Institute (JGI-PGF)"/>
            <person name="Walter F."/>
            <person name="Albersmeier A."/>
            <person name="Kalinowski J."/>
            <person name="Ruckert C."/>
        </authorList>
    </citation>
    <scope>NUCLEOTIDE SEQUENCE</scope>
    <source>
        <strain evidence="1">CGMCC 1.12751</strain>
    </source>
</reference>
<reference evidence="1" key="2">
    <citation type="submission" date="2020-09" db="EMBL/GenBank/DDBJ databases">
        <authorList>
            <person name="Sun Q."/>
            <person name="Zhou Y."/>
        </authorList>
    </citation>
    <scope>NUCLEOTIDE SEQUENCE</scope>
    <source>
        <strain evidence="1">CGMCC 1.12751</strain>
    </source>
</reference>
<gene>
    <name evidence="1" type="ORF">GCM10010976_17070</name>
</gene>